<accession>A0A4S8MQ30</accession>
<protein>
    <submittedName>
        <fullName evidence="1">Uncharacterized protein</fullName>
    </submittedName>
</protein>
<dbReference type="AlphaFoldDB" id="A0A4S8MQ30"/>
<reference evidence="1 2" key="1">
    <citation type="journal article" date="2019" name="Nat. Ecol. Evol.">
        <title>Megaphylogeny resolves global patterns of mushroom evolution.</title>
        <authorList>
            <person name="Varga T."/>
            <person name="Krizsan K."/>
            <person name="Foldi C."/>
            <person name="Dima B."/>
            <person name="Sanchez-Garcia M."/>
            <person name="Sanchez-Ramirez S."/>
            <person name="Szollosi G.J."/>
            <person name="Szarkandi J.G."/>
            <person name="Papp V."/>
            <person name="Albert L."/>
            <person name="Andreopoulos W."/>
            <person name="Angelini C."/>
            <person name="Antonin V."/>
            <person name="Barry K.W."/>
            <person name="Bougher N.L."/>
            <person name="Buchanan P."/>
            <person name="Buyck B."/>
            <person name="Bense V."/>
            <person name="Catcheside P."/>
            <person name="Chovatia M."/>
            <person name="Cooper J."/>
            <person name="Damon W."/>
            <person name="Desjardin D."/>
            <person name="Finy P."/>
            <person name="Geml J."/>
            <person name="Haridas S."/>
            <person name="Hughes K."/>
            <person name="Justo A."/>
            <person name="Karasinski D."/>
            <person name="Kautmanova I."/>
            <person name="Kiss B."/>
            <person name="Kocsube S."/>
            <person name="Kotiranta H."/>
            <person name="LaButti K.M."/>
            <person name="Lechner B.E."/>
            <person name="Liimatainen K."/>
            <person name="Lipzen A."/>
            <person name="Lukacs Z."/>
            <person name="Mihaltcheva S."/>
            <person name="Morgado L.N."/>
            <person name="Niskanen T."/>
            <person name="Noordeloos M.E."/>
            <person name="Ohm R.A."/>
            <person name="Ortiz-Santana B."/>
            <person name="Ovrebo C."/>
            <person name="Racz N."/>
            <person name="Riley R."/>
            <person name="Savchenko A."/>
            <person name="Shiryaev A."/>
            <person name="Soop K."/>
            <person name="Spirin V."/>
            <person name="Szebenyi C."/>
            <person name="Tomsovsky M."/>
            <person name="Tulloss R.E."/>
            <person name="Uehling J."/>
            <person name="Grigoriev I.V."/>
            <person name="Vagvolgyi C."/>
            <person name="Papp T."/>
            <person name="Martin F.M."/>
            <person name="Miettinen O."/>
            <person name="Hibbett D.S."/>
            <person name="Nagy L.G."/>
        </authorList>
    </citation>
    <scope>NUCLEOTIDE SEQUENCE [LARGE SCALE GENOMIC DNA]</scope>
    <source>
        <strain evidence="1 2">CBS 962.96</strain>
    </source>
</reference>
<organism evidence="1 2">
    <name type="scientific">Dendrothele bispora (strain CBS 962.96)</name>
    <dbReference type="NCBI Taxonomy" id="1314807"/>
    <lineage>
        <taxon>Eukaryota</taxon>
        <taxon>Fungi</taxon>
        <taxon>Dikarya</taxon>
        <taxon>Basidiomycota</taxon>
        <taxon>Agaricomycotina</taxon>
        <taxon>Agaricomycetes</taxon>
        <taxon>Agaricomycetidae</taxon>
        <taxon>Agaricales</taxon>
        <taxon>Agaricales incertae sedis</taxon>
        <taxon>Dendrothele</taxon>
    </lineage>
</organism>
<proteinExistence type="predicted"/>
<dbReference type="EMBL" id="ML179053">
    <property type="protein sequence ID" value="THV04689.1"/>
    <property type="molecule type" value="Genomic_DNA"/>
</dbReference>
<evidence type="ECO:0000313" key="1">
    <source>
        <dbReference type="EMBL" id="THV04689.1"/>
    </source>
</evidence>
<keyword evidence="2" id="KW-1185">Reference proteome</keyword>
<evidence type="ECO:0000313" key="2">
    <source>
        <dbReference type="Proteomes" id="UP000297245"/>
    </source>
</evidence>
<sequence>MHLSRCFRVFLLHRLHSIQNKVRHQNVVCACRDERCSQSIQPPALSSPMICVRPSIRCAFVCIYLTMTASTGTGFIMNRLSKFVPLNPCHCAC</sequence>
<name>A0A4S8MQ30_DENBC</name>
<dbReference type="Proteomes" id="UP000297245">
    <property type="component" value="Unassembled WGS sequence"/>
</dbReference>
<gene>
    <name evidence="1" type="ORF">K435DRAFT_158752</name>
</gene>